<dbReference type="Proteomes" id="UP000663868">
    <property type="component" value="Unassembled WGS sequence"/>
</dbReference>
<feature type="compositionally biased region" description="Basic residues" evidence="8">
    <location>
        <begin position="485"/>
        <end position="499"/>
    </location>
</feature>
<evidence type="ECO:0000256" key="3">
    <source>
        <dbReference type="ARBA" id="ARBA00022679"/>
    </source>
</evidence>
<dbReference type="InterPro" id="IPR013083">
    <property type="entry name" value="Znf_RING/FYVE/PHD"/>
</dbReference>
<evidence type="ECO:0000256" key="1">
    <source>
        <dbReference type="ARBA" id="ARBA00000900"/>
    </source>
</evidence>
<dbReference type="GO" id="GO:0061630">
    <property type="term" value="F:ubiquitin protein ligase activity"/>
    <property type="evidence" value="ECO:0007669"/>
    <property type="project" value="UniProtKB-EC"/>
</dbReference>
<dbReference type="SUPFAM" id="SSF57850">
    <property type="entry name" value="RING/U-box"/>
    <property type="match status" value="1"/>
</dbReference>
<evidence type="ECO:0000256" key="6">
    <source>
        <dbReference type="ARBA" id="ARBA00022833"/>
    </source>
</evidence>
<dbReference type="InterPro" id="IPR017907">
    <property type="entry name" value="Znf_RING_CS"/>
</dbReference>
<evidence type="ECO:0000256" key="2">
    <source>
        <dbReference type="ARBA" id="ARBA00012483"/>
    </source>
</evidence>
<evidence type="ECO:0000313" key="10">
    <source>
        <dbReference type="EMBL" id="CAF3750151.1"/>
    </source>
</evidence>
<evidence type="ECO:0000259" key="9">
    <source>
        <dbReference type="PROSITE" id="PS50089"/>
    </source>
</evidence>
<dbReference type="InterPro" id="IPR001841">
    <property type="entry name" value="Znf_RING"/>
</dbReference>
<gene>
    <name evidence="10" type="ORF">KXQ929_LOCUS14190</name>
</gene>
<dbReference type="PANTHER" id="PTHR46077:SF5">
    <property type="entry name" value="RING-TYPE DOMAIN-CONTAINING PROTEIN"/>
    <property type="match status" value="1"/>
</dbReference>
<evidence type="ECO:0000313" key="11">
    <source>
        <dbReference type="Proteomes" id="UP000663868"/>
    </source>
</evidence>
<evidence type="ECO:0000256" key="8">
    <source>
        <dbReference type="SAM" id="MobiDB-lite"/>
    </source>
</evidence>
<dbReference type="InterPro" id="IPR058746">
    <property type="entry name" value="Znf_RING-type_Topors"/>
</dbReference>
<sequence>MEEQTGINNQLSKTSTNLDQESLLALVAVRPPTPDKCAVCLNNKQVDIIARIDSCSHTFCFSCILEWSKVRAICPLCKQPFNLITREHYSGDLIEEVRIQAPRRSSSTTFTNINDVLNWVDRHHSRSNHSNNDRPQDVFRQMVYIEWLNTIQSIVRRPNNTSRNSFVSPFVRETHTTTSWSNIIPLDSIRRLLHRYLRQTTSDLRQSTIYSQSTRQTVAFRKYIYLNHLLVRSPLIGHNHDTLTVRECSPTWYASNPACLHRLVPFLARELLALLWNDETTIEHIIQEILTTIQLHNIRSSFLTRKLNEYLRRYTRHFIHEFYTFARCPYDLAGFDRHAQYPRMNTTPNIPLPMQISIDDDDDDNNNNNDNNGNEQTPIILDETPDVSINITDIALSSSSSSTSSSSSASSASSASSLSSSSPSSSPSPIEIEHRSSSPECEIVEYVEPTRERTPTLIVLSEDEDENENESNNMNNEPQIQVASSKKRKHDHHRSNKRYKNQETTSGTYPFYMSDSLFNFDYPVQNLDSPTSVILDADDDDELQINNSNQEQSQEENHQ</sequence>
<dbReference type="Pfam" id="PF26084">
    <property type="entry name" value="PWI_Topors"/>
    <property type="match status" value="1"/>
</dbReference>
<dbReference type="CDD" id="cd16574">
    <property type="entry name" value="RING-HC_Topors"/>
    <property type="match status" value="1"/>
</dbReference>
<dbReference type="PANTHER" id="PTHR46077">
    <property type="entry name" value="E3 UBIQUITIN-PROTEIN LIGASE TOPORS"/>
    <property type="match status" value="1"/>
</dbReference>
<proteinExistence type="predicted"/>
<dbReference type="Pfam" id="PF13639">
    <property type="entry name" value="zf-RING_2"/>
    <property type="match status" value="1"/>
</dbReference>
<reference evidence="10" key="1">
    <citation type="submission" date="2021-02" db="EMBL/GenBank/DDBJ databases">
        <authorList>
            <person name="Nowell W R."/>
        </authorList>
    </citation>
    <scope>NUCLEOTIDE SEQUENCE</scope>
</reference>
<feature type="region of interest" description="Disordered" evidence="8">
    <location>
        <begin position="397"/>
        <end position="506"/>
    </location>
</feature>
<keyword evidence="5 7" id="KW-0863">Zinc-finger</keyword>
<dbReference type="Gene3D" id="3.30.40.10">
    <property type="entry name" value="Zinc/RING finger domain, C3HC4 (zinc finger)"/>
    <property type="match status" value="1"/>
</dbReference>
<keyword evidence="4" id="KW-0479">Metal-binding</keyword>
<evidence type="ECO:0000256" key="5">
    <source>
        <dbReference type="ARBA" id="ARBA00022771"/>
    </source>
</evidence>
<dbReference type="EC" id="2.3.2.27" evidence="2"/>
<dbReference type="InterPro" id="IPR058745">
    <property type="entry name" value="PWI_Topors"/>
</dbReference>
<keyword evidence="6" id="KW-0862">Zinc</keyword>
<feature type="compositionally biased region" description="Low complexity" evidence="8">
    <location>
        <begin position="397"/>
        <end position="429"/>
    </location>
</feature>
<dbReference type="EMBL" id="CAJOBB010000780">
    <property type="protein sequence ID" value="CAF3750151.1"/>
    <property type="molecule type" value="Genomic_DNA"/>
</dbReference>
<name>A0A818YAN5_9BILA</name>
<evidence type="ECO:0000256" key="4">
    <source>
        <dbReference type="ARBA" id="ARBA00022723"/>
    </source>
</evidence>
<dbReference type="GO" id="GO:0000209">
    <property type="term" value="P:protein polyubiquitination"/>
    <property type="evidence" value="ECO:0007669"/>
    <property type="project" value="TreeGrafter"/>
</dbReference>
<dbReference type="SMART" id="SM00184">
    <property type="entry name" value="RING"/>
    <property type="match status" value="1"/>
</dbReference>
<evidence type="ECO:0000256" key="7">
    <source>
        <dbReference type="PROSITE-ProRule" id="PRU00175"/>
    </source>
</evidence>
<protein>
    <recommendedName>
        <fullName evidence="2">RING-type E3 ubiquitin transferase</fullName>
        <ecNumber evidence="2">2.3.2.27</ecNumber>
    </recommendedName>
</protein>
<dbReference type="AlphaFoldDB" id="A0A818YAN5"/>
<dbReference type="GO" id="GO:0008270">
    <property type="term" value="F:zinc ion binding"/>
    <property type="evidence" value="ECO:0007669"/>
    <property type="project" value="UniProtKB-KW"/>
</dbReference>
<dbReference type="GO" id="GO:0006513">
    <property type="term" value="P:protein monoubiquitination"/>
    <property type="evidence" value="ECO:0007669"/>
    <property type="project" value="TreeGrafter"/>
</dbReference>
<organism evidence="10 11">
    <name type="scientific">Adineta steineri</name>
    <dbReference type="NCBI Taxonomy" id="433720"/>
    <lineage>
        <taxon>Eukaryota</taxon>
        <taxon>Metazoa</taxon>
        <taxon>Spiralia</taxon>
        <taxon>Gnathifera</taxon>
        <taxon>Rotifera</taxon>
        <taxon>Eurotatoria</taxon>
        <taxon>Bdelloidea</taxon>
        <taxon>Adinetida</taxon>
        <taxon>Adinetidae</taxon>
        <taxon>Adineta</taxon>
    </lineage>
</organism>
<comment type="catalytic activity">
    <reaction evidence="1">
        <text>S-ubiquitinyl-[E2 ubiquitin-conjugating enzyme]-L-cysteine + [acceptor protein]-L-lysine = [E2 ubiquitin-conjugating enzyme]-L-cysteine + N(6)-ubiquitinyl-[acceptor protein]-L-lysine.</text>
        <dbReference type="EC" id="2.3.2.27"/>
    </reaction>
</comment>
<comment type="caution">
    <text evidence="10">The sequence shown here is derived from an EMBL/GenBank/DDBJ whole genome shotgun (WGS) entry which is preliminary data.</text>
</comment>
<feature type="domain" description="RING-type" evidence="9">
    <location>
        <begin position="37"/>
        <end position="78"/>
    </location>
</feature>
<accession>A0A818YAN5</accession>
<dbReference type="PROSITE" id="PS50089">
    <property type="entry name" value="ZF_RING_2"/>
    <property type="match status" value="1"/>
</dbReference>
<feature type="region of interest" description="Disordered" evidence="8">
    <location>
        <begin position="527"/>
        <end position="559"/>
    </location>
</feature>
<feature type="region of interest" description="Disordered" evidence="8">
    <location>
        <begin position="344"/>
        <end position="382"/>
    </location>
</feature>
<keyword evidence="3" id="KW-0808">Transferase</keyword>
<dbReference type="PROSITE" id="PS00518">
    <property type="entry name" value="ZF_RING_1"/>
    <property type="match status" value="1"/>
</dbReference>